<reference evidence="3" key="1">
    <citation type="submission" date="2021-06" db="EMBL/GenBank/DDBJ databases">
        <authorList>
            <person name="Kallberg Y."/>
            <person name="Tangrot J."/>
            <person name="Rosling A."/>
        </authorList>
    </citation>
    <scope>NUCLEOTIDE SEQUENCE</scope>
    <source>
        <strain evidence="3">FL130A</strain>
    </source>
</reference>
<feature type="region of interest" description="Disordered" evidence="1">
    <location>
        <begin position="1"/>
        <end position="26"/>
    </location>
</feature>
<feature type="domain" description="Chaplin" evidence="2">
    <location>
        <begin position="22"/>
        <end position="56"/>
    </location>
</feature>
<feature type="compositionally biased region" description="Basic and acidic residues" evidence="1">
    <location>
        <begin position="11"/>
        <end position="20"/>
    </location>
</feature>
<dbReference type="AlphaFoldDB" id="A0A9N9NA29"/>
<accession>A0A9N9NA29</accession>
<dbReference type="InterPro" id="IPR005528">
    <property type="entry name" value="ChpA-H"/>
</dbReference>
<protein>
    <submittedName>
        <fullName evidence="3">1529_t:CDS:1</fullName>
    </submittedName>
</protein>
<name>A0A9N9NA29_9GLOM</name>
<sequence>MAAATPIPKLKRNEAEDNAKDSPGVFGGNIVQAPIEVPVNLCGDTITVVGALNPTH</sequence>
<dbReference type="OrthoDB" id="5586649at2759"/>
<comment type="caution">
    <text evidence="3">The sequence shown here is derived from an EMBL/GenBank/DDBJ whole genome shotgun (WGS) entry which is preliminary data.</text>
</comment>
<keyword evidence="4" id="KW-1185">Reference proteome</keyword>
<feature type="non-terminal residue" evidence="3">
    <location>
        <position position="56"/>
    </location>
</feature>
<dbReference type="PROSITE" id="PS51884">
    <property type="entry name" value="CHAPLIN"/>
    <property type="match status" value="1"/>
</dbReference>
<evidence type="ECO:0000256" key="1">
    <source>
        <dbReference type="SAM" id="MobiDB-lite"/>
    </source>
</evidence>
<organism evidence="3 4">
    <name type="scientific">Ambispora leptoticha</name>
    <dbReference type="NCBI Taxonomy" id="144679"/>
    <lineage>
        <taxon>Eukaryota</taxon>
        <taxon>Fungi</taxon>
        <taxon>Fungi incertae sedis</taxon>
        <taxon>Mucoromycota</taxon>
        <taxon>Glomeromycotina</taxon>
        <taxon>Glomeromycetes</taxon>
        <taxon>Archaeosporales</taxon>
        <taxon>Ambisporaceae</taxon>
        <taxon>Ambispora</taxon>
    </lineage>
</organism>
<dbReference type="Pfam" id="PF03777">
    <property type="entry name" value="ChpA-C"/>
    <property type="match status" value="1"/>
</dbReference>
<gene>
    <name evidence="3" type="ORF">ALEPTO_LOCUS12155</name>
</gene>
<proteinExistence type="predicted"/>
<evidence type="ECO:0000313" key="3">
    <source>
        <dbReference type="EMBL" id="CAG8718136.1"/>
    </source>
</evidence>
<evidence type="ECO:0000259" key="2">
    <source>
        <dbReference type="PROSITE" id="PS51884"/>
    </source>
</evidence>
<evidence type="ECO:0000313" key="4">
    <source>
        <dbReference type="Proteomes" id="UP000789508"/>
    </source>
</evidence>
<dbReference type="EMBL" id="CAJVPS010025146">
    <property type="protein sequence ID" value="CAG8718136.1"/>
    <property type="molecule type" value="Genomic_DNA"/>
</dbReference>
<dbReference type="Proteomes" id="UP000789508">
    <property type="component" value="Unassembled WGS sequence"/>
</dbReference>